<name>A0A6N1CLD8_9PSED</name>
<evidence type="ECO:0000313" key="2">
    <source>
        <dbReference type="Proteomes" id="UP000509545"/>
    </source>
</evidence>
<dbReference type="KEGG" id="pbz:GN234_10405"/>
<keyword evidence="1" id="KW-0808">Transferase</keyword>
<keyword evidence="2" id="KW-1185">Reference proteome</keyword>
<proteinExistence type="predicted"/>
<evidence type="ECO:0000313" key="1">
    <source>
        <dbReference type="EMBL" id="QKS82333.1"/>
    </source>
</evidence>
<organism evidence="1 2">
    <name type="scientific">Pseudomonas bijieensis</name>
    <dbReference type="NCBI Taxonomy" id="2681983"/>
    <lineage>
        <taxon>Bacteria</taxon>
        <taxon>Pseudomonadati</taxon>
        <taxon>Pseudomonadota</taxon>
        <taxon>Gammaproteobacteria</taxon>
        <taxon>Pseudomonadales</taxon>
        <taxon>Pseudomonadaceae</taxon>
        <taxon>Pseudomonas</taxon>
    </lineage>
</organism>
<dbReference type="GO" id="GO:0016740">
    <property type="term" value="F:transferase activity"/>
    <property type="evidence" value="ECO:0007669"/>
    <property type="project" value="UniProtKB-KW"/>
</dbReference>
<gene>
    <name evidence="1" type="ORF">GN234_10405</name>
</gene>
<dbReference type="RefSeq" id="WP_176688415.1">
    <property type="nucleotide sequence ID" value="NZ_CP048810.1"/>
</dbReference>
<dbReference type="EMBL" id="CP048810">
    <property type="protein sequence ID" value="QKS82333.1"/>
    <property type="molecule type" value="Genomic_DNA"/>
</dbReference>
<dbReference type="Proteomes" id="UP000509545">
    <property type="component" value="Chromosome"/>
</dbReference>
<accession>A0A6N1CLD8</accession>
<dbReference type="AlphaFoldDB" id="A0A6N1CLD8"/>
<reference evidence="1 2" key="1">
    <citation type="submission" date="2020-02" db="EMBL/GenBank/DDBJ databases">
        <authorList>
            <person name="Liang J."/>
        </authorList>
    </citation>
    <scope>NUCLEOTIDE SEQUENCE [LARGE SCALE GENOMIC DNA]</scope>
    <source>
        <strain evidence="1 2">L22-9</strain>
    </source>
</reference>
<protein>
    <submittedName>
        <fullName evidence="1">Glycosyltransferase family 4 protein</fullName>
    </submittedName>
</protein>
<dbReference type="Gene3D" id="3.40.50.2000">
    <property type="entry name" value="Glycogen Phosphorylase B"/>
    <property type="match status" value="1"/>
</dbReference>
<sequence>MHLRSFIREYHDAVAIDEYPAKLASLDLDLALAPLEDNLFNRCKGNIRLLEFGACGVPVICSDIEAYRGDLPAKRVENRFEAWVGAIRAHIQDLDAAAALGDVLQARVRQDWMLDGAALAVWRDSWLVH</sequence>